<evidence type="ECO:0000313" key="2">
    <source>
        <dbReference type="EMBL" id="AVI49668.1"/>
    </source>
</evidence>
<reference evidence="2 3" key="1">
    <citation type="submission" date="2018-02" db="EMBL/GenBank/DDBJ databases">
        <title>Genomic analysis of the strain RR4-38 isolated from a seawater recirculating aquaculture system.</title>
        <authorList>
            <person name="Kim Y.-S."/>
            <person name="Jang Y.H."/>
            <person name="Kim K.-H."/>
        </authorList>
    </citation>
    <scope>NUCLEOTIDE SEQUENCE [LARGE SCALE GENOMIC DNA]</scope>
    <source>
        <strain evidence="2 3">RR4-38</strain>
    </source>
</reference>
<feature type="transmembrane region" description="Helical" evidence="1">
    <location>
        <begin position="172"/>
        <end position="199"/>
    </location>
</feature>
<feature type="transmembrane region" description="Helical" evidence="1">
    <location>
        <begin position="79"/>
        <end position="98"/>
    </location>
</feature>
<dbReference type="RefSeq" id="WP_105213869.1">
    <property type="nucleotide sequence ID" value="NZ_CP027062.1"/>
</dbReference>
<keyword evidence="3" id="KW-1185">Reference proteome</keyword>
<dbReference type="EMBL" id="CP027062">
    <property type="protein sequence ID" value="AVI49668.1"/>
    <property type="molecule type" value="Genomic_DNA"/>
</dbReference>
<evidence type="ECO:0000313" key="3">
    <source>
        <dbReference type="Proteomes" id="UP000238442"/>
    </source>
</evidence>
<gene>
    <name evidence="2" type="ORF">C5O00_00210</name>
</gene>
<keyword evidence="1" id="KW-0812">Transmembrane</keyword>
<dbReference type="Proteomes" id="UP000238442">
    <property type="component" value="Chromosome"/>
</dbReference>
<protein>
    <submittedName>
        <fullName evidence="2">Uncharacterized protein</fullName>
    </submittedName>
</protein>
<feature type="transmembrane region" description="Helical" evidence="1">
    <location>
        <begin position="40"/>
        <end position="59"/>
    </location>
</feature>
<organism evidence="2 3">
    <name type="scientific">Pukyongia salina</name>
    <dbReference type="NCBI Taxonomy" id="2094025"/>
    <lineage>
        <taxon>Bacteria</taxon>
        <taxon>Pseudomonadati</taxon>
        <taxon>Bacteroidota</taxon>
        <taxon>Flavobacteriia</taxon>
        <taxon>Flavobacteriales</taxon>
        <taxon>Flavobacteriaceae</taxon>
        <taxon>Pukyongia</taxon>
    </lineage>
</organism>
<dbReference type="AlphaFoldDB" id="A0A2S0HSU3"/>
<dbReference type="OrthoDB" id="709028at2"/>
<feature type="transmembrane region" description="Helical" evidence="1">
    <location>
        <begin position="124"/>
        <end position="144"/>
    </location>
</feature>
<sequence>MDELEVLKKEWQSREQEFPRLSSKEIYPMLLRKSSSLVKWIFYISIAELVLWTSLAFVAPESSKQINEAMGLKGTLTTVSIIGYVITIVFIILFYKNYRSIKVTDSIKNLMRNILRTRKTVQYFVYYNIGAAIVLLTYTNIFYYSKKETLYETFAKYSEDYAAIPAETFTDYFFLIQIVVGAAFVLLLVLFYYLVYGLLLRRLKRNYRELKKIEV</sequence>
<proteinExistence type="predicted"/>
<accession>A0A2S0HSU3</accession>
<keyword evidence="1" id="KW-1133">Transmembrane helix</keyword>
<dbReference type="KEGG" id="aue:C5O00_00210"/>
<name>A0A2S0HSU3_9FLAO</name>
<evidence type="ECO:0000256" key="1">
    <source>
        <dbReference type="SAM" id="Phobius"/>
    </source>
</evidence>
<keyword evidence="1" id="KW-0472">Membrane</keyword>